<proteinExistence type="predicted"/>
<keyword evidence="1" id="KW-1185">Reference proteome</keyword>
<sequence>KICRKLFNEDDLKYKNEEYQLSILGNNSFIPKELKIKEEQIEQINENINILKRMYLENNLKEVDLKARIVVLNNKMLEVPLNEKMGLLSEIKKEYNEIIQNGKYIIRLGIKEANWLLVEIAYLIQILVHFTYSYGRNILQFLHAYRTNKSVLQIINLLANRYSKFNALNEIGKENFLEKNDTILKNLMILLNLITLLEMYKPLSQKLGYFNREYEERIGLIKNKIKKCIDDHNECLKLSIIRSRKKIKKMDEFEINWNEIIKKFVKNKIGFEIIKVSMLENIQYTGVHIKDFEDLENKGKGYKSVMLSDEERRKRAKIIEMFYYKNIRNKAAIARELGIKKPTVDEIIKRFEEMGTLENRPK</sequence>
<protein>
    <submittedName>
        <fullName evidence="2">Uncharacterized protein</fullName>
    </submittedName>
</protein>
<evidence type="ECO:0000313" key="1">
    <source>
        <dbReference type="Proteomes" id="UP000887560"/>
    </source>
</evidence>
<evidence type="ECO:0000313" key="2">
    <source>
        <dbReference type="WBParaSite" id="scf7180000417841.g1835"/>
    </source>
</evidence>
<name>A0A915NF03_9BILA</name>
<reference evidence="2" key="1">
    <citation type="submission" date="2022-11" db="UniProtKB">
        <authorList>
            <consortium name="WormBaseParasite"/>
        </authorList>
    </citation>
    <scope>IDENTIFICATION</scope>
</reference>
<organism evidence="1 2">
    <name type="scientific">Meloidogyne floridensis</name>
    <dbReference type="NCBI Taxonomy" id="298350"/>
    <lineage>
        <taxon>Eukaryota</taxon>
        <taxon>Metazoa</taxon>
        <taxon>Ecdysozoa</taxon>
        <taxon>Nematoda</taxon>
        <taxon>Chromadorea</taxon>
        <taxon>Rhabditida</taxon>
        <taxon>Tylenchina</taxon>
        <taxon>Tylenchomorpha</taxon>
        <taxon>Tylenchoidea</taxon>
        <taxon>Meloidogynidae</taxon>
        <taxon>Meloidogyninae</taxon>
        <taxon>Meloidogyne</taxon>
    </lineage>
</organism>
<dbReference type="Gene3D" id="1.10.10.60">
    <property type="entry name" value="Homeodomain-like"/>
    <property type="match status" value="1"/>
</dbReference>
<dbReference type="AlphaFoldDB" id="A0A915NF03"/>
<dbReference type="Proteomes" id="UP000887560">
    <property type="component" value="Unplaced"/>
</dbReference>
<dbReference type="WBParaSite" id="scf7180000417841.g1835">
    <property type="protein sequence ID" value="scf7180000417841.g1835"/>
    <property type="gene ID" value="scf7180000417841.g1835"/>
</dbReference>
<accession>A0A915NF03</accession>